<feature type="region of interest" description="Disordered" evidence="1">
    <location>
        <begin position="1"/>
        <end position="34"/>
    </location>
</feature>
<keyword evidence="3" id="KW-1185">Reference proteome</keyword>
<name>A0AAW2EV61_9HYME</name>
<accession>A0AAW2EV61</accession>
<dbReference type="Proteomes" id="UP001430953">
    <property type="component" value="Unassembled WGS sequence"/>
</dbReference>
<evidence type="ECO:0000256" key="1">
    <source>
        <dbReference type="SAM" id="MobiDB-lite"/>
    </source>
</evidence>
<gene>
    <name evidence="2" type="ORF">PUN28_015627</name>
</gene>
<sequence>MYVYRKRKKKGKEKGSGNASGERERDSKSPDLHTRDSRYIGTFVIIRLWYVARPISNDIEALSWRNRASNRRPRVANVETRPSIAFVLEIYNYRGYHL</sequence>
<feature type="compositionally biased region" description="Basic residues" evidence="1">
    <location>
        <begin position="1"/>
        <end position="12"/>
    </location>
</feature>
<evidence type="ECO:0000313" key="2">
    <source>
        <dbReference type="EMBL" id="KAL0107223.1"/>
    </source>
</evidence>
<dbReference type="AlphaFoldDB" id="A0AAW2EV61"/>
<organism evidence="2 3">
    <name type="scientific">Cardiocondyla obscurior</name>
    <dbReference type="NCBI Taxonomy" id="286306"/>
    <lineage>
        <taxon>Eukaryota</taxon>
        <taxon>Metazoa</taxon>
        <taxon>Ecdysozoa</taxon>
        <taxon>Arthropoda</taxon>
        <taxon>Hexapoda</taxon>
        <taxon>Insecta</taxon>
        <taxon>Pterygota</taxon>
        <taxon>Neoptera</taxon>
        <taxon>Endopterygota</taxon>
        <taxon>Hymenoptera</taxon>
        <taxon>Apocrita</taxon>
        <taxon>Aculeata</taxon>
        <taxon>Formicoidea</taxon>
        <taxon>Formicidae</taxon>
        <taxon>Myrmicinae</taxon>
        <taxon>Cardiocondyla</taxon>
    </lineage>
</organism>
<protein>
    <submittedName>
        <fullName evidence="2">Uncharacterized protein</fullName>
    </submittedName>
</protein>
<comment type="caution">
    <text evidence="2">The sequence shown here is derived from an EMBL/GenBank/DDBJ whole genome shotgun (WGS) entry which is preliminary data.</text>
</comment>
<feature type="compositionally biased region" description="Basic and acidic residues" evidence="1">
    <location>
        <begin position="21"/>
        <end position="34"/>
    </location>
</feature>
<dbReference type="EMBL" id="JADYXP020000017">
    <property type="protein sequence ID" value="KAL0107223.1"/>
    <property type="molecule type" value="Genomic_DNA"/>
</dbReference>
<proteinExistence type="predicted"/>
<evidence type="ECO:0000313" key="3">
    <source>
        <dbReference type="Proteomes" id="UP001430953"/>
    </source>
</evidence>
<reference evidence="2 3" key="1">
    <citation type="submission" date="2023-03" db="EMBL/GenBank/DDBJ databases">
        <title>High recombination rates correlate with genetic variation in Cardiocondyla obscurior ants.</title>
        <authorList>
            <person name="Errbii M."/>
        </authorList>
    </citation>
    <scope>NUCLEOTIDE SEQUENCE [LARGE SCALE GENOMIC DNA]</scope>
    <source>
        <strain evidence="2">Alpha-2009</strain>
        <tissue evidence="2">Whole body</tissue>
    </source>
</reference>